<sequence length="180" mass="21150">MVGRKVYRREKTEEKKIHWEYIGLEALMMEKAHQQQQWSRLRLLFSFKNATIFVCLFNLFTALFILQVFFSASSQRPNSALLRYIKESEEIHRARMLPVHLIRRVREIEKEAYGEPEAVPQKDTKQTAAVDLVSRLNNFRSYSDPGSIKGNYLFSTQLANFCRCSIYTARSLEDKFLVTS</sequence>
<evidence type="ECO:0000313" key="2">
    <source>
        <dbReference type="Proteomes" id="UP001060085"/>
    </source>
</evidence>
<proteinExistence type="predicted"/>
<dbReference type="Proteomes" id="UP001060085">
    <property type="component" value="Linkage Group LG03"/>
</dbReference>
<dbReference type="EMBL" id="CM044703">
    <property type="protein sequence ID" value="KAI5672586.1"/>
    <property type="molecule type" value="Genomic_DNA"/>
</dbReference>
<organism evidence="1 2">
    <name type="scientific">Catharanthus roseus</name>
    <name type="common">Madagascar periwinkle</name>
    <name type="synonym">Vinca rosea</name>
    <dbReference type="NCBI Taxonomy" id="4058"/>
    <lineage>
        <taxon>Eukaryota</taxon>
        <taxon>Viridiplantae</taxon>
        <taxon>Streptophyta</taxon>
        <taxon>Embryophyta</taxon>
        <taxon>Tracheophyta</taxon>
        <taxon>Spermatophyta</taxon>
        <taxon>Magnoliopsida</taxon>
        <taxon>eudicotyledons</taxon>
        <taxon>Gunneridae</taxon>
        <taxon>Pentapetalae</taxon>
        <taxon>asterids</taxon>
        <taxon>lamiids</taxon>
        <taxon>Gentianales</taxon>
        <taxon>Apocynaceae</taxon>
        <taxon>Rauvolfioideae</taxon>
        <taxon>Vinceae</taxon>
        <taxon>Catharanthinae</taxon>
        <taxon>Catharanthus</taxon>
    </lineage>
</organism>
<protein>
    <submittedName>
        <fullName evidence="1">Uncharacterized protein</fullName>
    </submittedName>
</protein>
<name>A0ACC0BIU8_CATRO</name>
<accession>A0ACC0BIU8</accession>
<keyword evidence="2" id="KW-1185">Reference proteome</keyword>
<reference evidence="2" key="1">
    <citation type="journal article" date="2023" name="Nat. Plants">
        <title>Single-cell RNA sequencing provides a high-resolution roadmap for understanding the multicellular compartmentation of specialized metabolism.</title>
        <authorList>
            <person name="Sun S."/>
            <person name="Shen X."/>
            <person name="Li Y."/>
            <person name="Li Y."/>
            <person name="Wang S."/>
            <person name="Li R."/>
            <person name="Zhang H."/>
            <person name="Shen G."/>
            <person name="Guo B."/>
            <person name="Wei J."/>
            <person name="Xu J."/>
            <person name="St-Pierre B."/>
            <person name="Chen S."/>
            <person name="Sun C."/>
        </authorList>
    </citation>
    <scope>NUCLEOTIDE SEQUENCE [LARGE SCALE GENOMIC DNA]</scope>
</reference>
<gene>
    <name evidence="1" type="ORF">M9H77_12950</name>
</gene>
<evidence type="ECO:0000313" key="1">
    <source>
        <dbReference type="EMBL" id="KAI5672586.1"/>
    </source>
</evidence>
<comment type="caution">
    <text evidence="1">The sequence shown here is derived from an EMBL/GenBank/DDBJ whole genome shotgun (WGS) entry which is preliminary data.</text>
</comment>